<organism evidence="2 3">
    <name type="scientific">Nitrobacter winogradskyi</name>
    <name type="common">Nitrobacter agilis</name>
    <dbReference type="NCBI Taxonomy" id="913"/>
    <lineage>
        <taxon>Bacteria</taxon>
        <taxon>Pseudomonadati</taxon>
        <taxon>Pseudomonadota</taxon>
        <taxon>Alphaproteobacteria</taxon>
        <taxon>Hyphomicrobiales</taxon>
        <taxon>Nitrobacteraceae</taxon>
        <taxon>Nitrobacter</taxon>
    </lineage>
</organism>
<protein>
    <submittedName>
        <fullName evidence="2">Uncharacterized protein</fullName>
    </submittedName>
</protein>
<proteinExistence type="predicted"/>
<name>A0A4Y3WFN7_NITWI</name>
<keyword evidence="1" id="KW-0472">Membrane</keyword>
<evidence type="ECO:0000313" key="2">
    <source>
        <dbReference type="EMBL" id="GEC17495.1"/>
    </source>
</evidence>
<gene>
    <name evidence="2" type="ORF">NWI01_33870</name>
</gene>
<comment type="caution">
    <text evidence="2">The sequence shown here is derived from an EMBL/GenBank/DDBJ whole genome shotgun (WGS) entry which is preliminary data.</text>
</comment>
<keyword evidence="1" id="KW-0812">Transmembrane</keyword>
<dbReference type="EMBL" id="BJNF01000113">
    <property type="protein sequence ID" value="GEC17495.1"/>
    <property type="molecule type" value="Genomic_DNA"/>
</dbReference>
<reference evidence="2 3" key="1">
    <citation type="submission" date="2019-06" db="EMBL/GenBank/DDBJ databases">
        <title>Whole genome shotgun sequence of Nitrobacter winogradskyi NBRC 14297.</title>
        <authorList>
            <person name="Hosoyama A."/>
            <person name="Uohara A."/>
            <person name="Ohji S."/>
            <person name="Ichikawa N."/>
        </authorList>
    </citation>
    <scope>NUCLEOTIDE SEQUENCE [LARGE SCALE GENOMIC DNA]</scope>
    <source>
        <strain evidence="2 3">NBRC 14297</strain>
    </source>
</reference>
<accession>A0A4Y3WFN7</accession>
<sequence>MSLPLPPIAPYCVLWIVAIPIGAMATPQPLWLVANVMNGFIAVPT</sequence>
<evidence type="ECO:0000313" key="3">
    <source>
        <dbReference type="Proteomes" id="UP000318825"/>
    </source>
</evidence>
<evidence type="ECO:0000256" key="1">
    <source>
        <dbReference type="SAM" id="Phobius"/>
    </source>
</evidence>
<dbReference type="RefSeq" id="WP_181410565.1">
    <property type="nucleotide sequence ID" value="NZ_BJNF01000113.1"/>
</dbReference>
<dbReference type="AlphaFoldDB" id="A0A4Y3WFN7"/>
<keyword evidence="1" id="KW-1133">Transmembrane helix</keyword>
<dbReference type="Proteomes" id="UP000318825">
    <property type="component" value="Unassembled WGS sequence"/>
</dbReference>
<feature type="transmembrane region" description="Helical" evidence="1">
    <location>
        <begin position="12"/>
        <end position="34"/>
    </location>
</feature>